<evidence type="ECO:0000313" key="9">
    <source>
        <dbReference type="EMBL" id="NJC26417.1"/>
    </source>
</evidence>
<evidence type="ECO:0000256" key="1">
    <source>
        <dbReference type="ARBA" id="ARBA00008987"/>
    </source>
</evidence>
<dbReference type="PIRSF" id="PIRSF000077">
    <property type="entry name" value="Thioredoxin"/>
    <property type="match status" value="1"/>
</dbReference>
<dbReference type="PRINTS" id="PR00421">
    <property type="entry name" value="THIOREDOXIN"/>
</dbReference>
<name>A0ABX0XCB2_9BACT</name>
<comment type="caution">
    <text evidence="9">The sequence shown here is derived from an EMBL/GenBank/DDBJ whole genome shotgun (WGS) entry which is preliminary data.</text>
</comment>
<dbReference type="InterPro" id="IPR017937">
    <property type="entry name" value="Thioredoxin_CS"/>
</dbReference>
<accession>A0ABX0XCB2</accession>
<organism evidence="9 10">
    <name type="scientific">Neolewinella antarctica</name>
    <dbReference type="NCBI Taxonomy" id="442734"/>
    <lineage>
        <taxon>Bacteria</taxon>
        <taxon>Pseudomonadati</taxon>
        <taxon>Bacteroidota</taxon>
        <taxon>Saprospiria</taxon>
        <taxon>Saprospirales</taxon>
        <taxon>Lewinellaceae</taxon>
        <taxon>Neolewinella</taxon>
    </lineage>
</organism>
<gene>
    <name evidence="9" type="ORF">GGR27_001916</name>
</gene>
<dbReference type="NCBIfam" id="TIGR01068">
    <property type="entry name" value="thioredoxin"/>
    <property type="match status" value="1"/>
</dbReference>
<evidence type="ECO:0000256" key="6">
    <source>
        <dbReference type="NCBIfam" id="TIGR01068"/>
    </source>
</evidence>
<dbReference type="PANTHER" id="PTHR45663">
    <property type="entry name" value="GEO12009P1"/>
    <property type="match status" value="1"/>
</dbReference>
<evidence type="ECO:0000256" key="7">
    <source>
        <dbReference type="PIRNR" id="PIRNR000077"/>
    </source>
</evidence>
<dbReference type="InterPro" id="IPR013766">
    <property type="entry name" value="Thioredoxin_domain"/>
</dbReference>
<keyword evidence="5" id="KW-0676">Redox-active center</keyword>
<keyword evidence="4" id="KW-1015">Disulfide bond</keyword>
<evidence type="ECO:0000256" key="5">
    <source>
        <dbReference type="ARBA" id="ARBA00023284"/>
    </source>
</evidence>
<evidence type="ECO:0000313" key="10">
    <source>
        <dbReference type="Proteomes" id="UP000770785"/>
    </source>
</evidence>
<dbReference type="Pfam" id="PF00085">
    <property type="entry name" value="Thioredoxin"/>
    <property type="match status" value="1"/>
</dbReference>
<dbReference type="Proteomes" id="UP000770785">
    <property type="component" value="Unassembled WGS sequence"/>
</dbReference>
<dbReference type="PANTHER" id="PTHR45663:SF11">
    <property type="entry name" value="GEO12009P1"/>
    <property type="match status" value="1"/>
</dbReference>
<comment type="similarity">
    <text evidence="1 7">Belongs to the thioredoxin family.</text>
</comment>
<evidence type="ECO:0000256" key="4">
    <source>
        <dbReference type="ARBA" id="ARBA00023157"/>
    </source>
</evidence>
<sequence length="106" mass="11654">MAFTLTDTNYQENVIDKGGVALVDFWAEWCGPCRMIGPIIEELATEYEGKALIGKVDVDANAELSQKYGVRSIPTILIIKDGEVVDKHVGAASKQELMKKIEAQLN</sequence>
<evidence type="ECO:0000256" key="2">
    <source>
        <dbReference type="ARBA" id="ARBA00022448"/>
    </source>
</evidence>
<dbReference type="InterPro" id="IPR036249">
    <property type="entry name" value="Thioredoxin-like_sf"/>
</dbReference>
<dbReference type="RefSeq" id="WP_168037162.1">
    <property type="nucleotide sequence ID" value="NZ_JAATJH010000002.1"/>
</dbReference>
<dbReference type="CDD" id="cd02947">
    <property type="entry name" value="TRX_family"/>
    <property type="match status" value="1"/>
</dbReference>
<keyword evidence="10" id="KW-1185">Reference proteome</keyword>
<keyword evidence="3" id="KW-0249">Electron transport</keyword>
<dbReference type="EMBL" id="JAATJH010000002">
    <property type="protein sequence ID" value="NJC26417.1"/>
    <property type="molecule type" value="Genomic_DNA"/>
</dbReference>
<keyword evidence="2" id="KW-0813">Transport</keyword>
<proteinExistence type="inferred from homology"/>
<evidence type="ECO:0000256" key="3">
    <source>
        <dbReference type="ARBA" id="ARBA00022982"/>
    </source>
</evidence>
<protein>
    <recommendedName>
        <fullName evidence="6 7">Thioredoxin</fullName>
    </recommendedName>
</protein>
<dbReference type="Gene3D" id="3.40.30.10">
    <property type="entry name" value="Glutaredoxin"/>
    <property type="match status" value="1"/>
</dbReference>
<evidence type="ECO:0000259" key="8">
    <source>
        <dbReference type="PROSITE" id="PS51352"/>
    </source>
</evidence>
<dbReference type="PROSITE" id="PS00194">
    <property type="entry name" value="THIOREDOXIN_1"/>
    <property type="match status" value="1"/>
</dbReference>
<dbReference type="InterPro" id="IPR005746">
    <property type="entry name" value="Thioredoxin"/>
</dbReference>
<reference evidence="9 10" key="1">
    <citation type="submission" date="2020-03" db="EMBL/GenBank/DDBJ databases">
        <title>Genomic Encyclopedia of Type Strains, Phase IV (KMG-IV): sequencing the most valuable type-strain genomes for metagenomic binning, comparative biology and taxonomic classification.</title>
        <authorList>
            <person name="Goeker M."/>
        </authorList>
    </citation>
    <scope>NUCLEOTIDE SEQUENCE [LARGE SCALE GENOMIC DNA]</scope>
    <source>
        <strain evidence="9 10">DSM 105096</strain>
    </source>
</reference>
<dbReference type="SUPFAM" id="SSF52833">
    <property type="entry name" value="Thioredoxin-like"/>
    <property type="match status" value="1"/>
</dbReference>
<dbReference type="PROSITE" id="PS51352">
    <property type="entry name" value="THIOREDOXIN_2"/>
    <property type="match status" value="1"/>
</dbReference>
<feature type="domain" description="Thioredoxin" evidence="8">
    <location>
        <begin position="1"/>
        <end position="106"/>
    </location>
</feature>